<evidence type="ECO:0000313" key="11">
    <source>
        <dbReference type="EMBL" id="BAP56217.1"/>
    </source>
</evidence>
<gene>
    <name evidence="9" type="primary">pyrE</name>
    <name evidence="11" type="ORF">THII_1920</name>
</gene>
<dbReference type="EMBL" id="AP014633">
    <property type="protein sequence ID" value="BAP56217.1"/>
    <property type="molecule type" value="Genomic_DNA"/>
</dbReference>
<accession>A0A090AKN3</accession>
<dbReference type="Proteomes" id="UP000031623">
    <property type="component" value="Chromosome"/>
</dbReference>
<feature type="binding site" evidence="9">
    <location>
        <position position="156"/>
    </location>
    <ligand>
        <name>orotate</name>
        <dbReference type="ChEBI" id="CHEBI:30839"/>
    </ligand>
</feature>
<feature type="domain" description="Phosphoribosyltransferase" evidence="10">
    <location>
        <begin position="44"/>
        <end position="165"/>
    </location>
</feature>
<evidence type="ECO:0000256" key="4">
    <source>
        <dbReference type="ARBA" id="ARBA00011738"/>
    </source>
</evidence>
<dbReference type="InterPro" id="IPR023031">
    <property type="entry name" value="OPRT"/>
</dbReference>
<dbReference type="HAMAP" id="MF_01208">
    <property type="entry name" value="PyrE"/>
    <property type="match status" value="1"/>
</dbReference>
<feature type="binding site" description="in other chain" evidence="9">
    <location>
        <position position="26"/>
    </location>
    <ligand>
        <name>5-phospho-alpha-D-ribose 1-diphosphate</name>
        <dbReference type="ChEBI" id="CHEBI:58017"/>
        <note>ligand shared between dimeric partners</note>
    </ligand>
</feature>
<dbReference type="CDD" id="cd06223">
    <property type="entry name" value="PRTases_typeI"/>
    <property type="match status" value="1"/>
</dbReference>
<comment type="subunit">
    <text evidence="4 9">Homodimer.</text>
</comment>
<dbReference type="PANTHER" id="PTHR46683">
    <property type="entry name" value="OROTATE PHOSPHORIBOSYLTRANSFERASE 1-RELATED"/>
    <property type="match status" value="1"/>
</dbReference>
<protein>
    <recommendedName>
        <fullName evidence="5 9">Orotate phosphoribosyltransferase</fullName>
        <shortName evidence="9">OPRT</shortName>
        <shortName evidence="9">OPRTase</shortName>
        <ecNumber evidence="5 9">2.4.2.10</ecNumber>
    </recommendedName>
</protein>
<feature type="binding site" description="in other chain" evidence="9">
    <location>
        <position position="100"/>
    </location>
    <ligand>
        <name>5-phospho-alpha-D-ribose 1-diphosphate</name>
        <dbReference type="ChEBI" id="CHEBI:58017"/>
        <note>ligand shared between dimeric partners</note>
    </ligand>
</feature>
<evidence type="ECO:0000256" key="7">
    <source>
        <dbReference type="ARBA" id="ARBA00022679"/>
    </source>
</evidence>
<evidence type="ECO:0000313" key="12">
    <source>
        <dbReference type="Proteomes" id="UP000031623"/>
    </source>
</evidence>
<keyword evidence="12" id="KW-1185">Reference proteome</keyword>
<dbReference type="STRING" id="40754.THII_1920"/>
<evidence type="ECO:0000259" key="10">
    <source>
        <dbReference type="Pfam" id="PF00156"/>
    </source>
</evidence>
<dbReference type="PANTHER" id="PTHR46683:SF1">
    <property type="entry name" value="OROTATE PHOSPHORIBOSYLTRANSFERASE 1-RELATED"/>
    <property type="match status" value="1"/>
</dbReference>
<evidence type="ECO:0000256" key="2">
    <source>
        <dbReference type="ARBA" id="ARBA00004889"/>
    </source>
</evidence>
<comment type="similarity">
    <text evidence="3 9">Belongs to the purine/pyrimidine phosphoribosyltransferase family. PyrE subfamily.</text>
</comment>
<feature type="binding site" evidence="9">
    <location>
        <position position="99"/>
    </location>
    <ligand>
        <name>5-phospho-alpha-D-ribose 1-diphosphate</name>
        <dbReference type="ChEBI" id="CHEBI:58017"/>
        <note>ligand shared between dimeric partners</note>
    </ligand>
</feature>
<feature type="binding site" evidence="9">
    <location>
        <begin position="34"/>
        <end position="35"/>
    </location>
    <ligand>
        <name>orotate</name>
        <dbReference type="ChEBI" id="CHEBI:30839"/>
    </ligand>
</feature>
<dbReference type="HOGENOM" id="CLU_074878_0_1_6"/>
<dbReference type="InterPro" id="IPR029057">
    <property type="entry name" value="PRTase-like"/>
</dbReference>
<evidence type="ECO:0000256" key="5">
    <source>
        <dbReference type="ARBA" id="ARBA00011971"/>
    </source>
</evidence>
<dbReference type="EC" id="2.4.2.10" evidence="5 9"/>
<organism evidence="11 12">
    <name type="scientific">Thioploca ingrica</name>
    <dbReference type="NCBI Taxonomy" id="40754"/>
    <lineage>
        <taxon>Bacteria</taxon>
        <taxon>Pseudomonadati</taxon>
        <taxon>Pseudomonadota</taxon>
        <taxon>Gammaproteobacteria</taxon>
        <taxon>Thiotrichales</taxon>
        <taxon>Thiotrichaceae</taxon>
        <taxon>Thioploca</taxon>
    </lineage>
</organism>
<evidence type="ECO:0000256" key="3">
    <source>
        <dbReference type="ARBA" id="ARBA00006340"/>
    </source>
</evidence>
<dbReference type="Pfam" id="PF00156">
    <property type="entry name" value="Pribosyltran"/>
    <property type="match status" value="1"/>
</dbReference>
<evidence type="ECO:0000256" key="9">
    <source>
        <dbReference type="HAMAP-Rule" id="MF_01208"/>
    </source>
</evidence>
<feature type="binding site" evidence="9">
    <location>
        <position position="128"/>
    </location>
    <ligand>
        <name>orotate</name>
        <dbReference type="ChEBI" id="CHEBI:30839"/>
    </ligand>
</feature>
<dbReference type="FunFam" id="3.40.50.2020:FF:000008">
    <property type="entry name" value="Orotate phosphoribosyltransferase"/>
    <property type="match status" value="1"/>
</dbReference>
<dbReference type="GO" id="GO:0044205">
    <property type="term" value="P:'de novo' UMP biosynthetic process"/>
    <property type="evidence" value="ECO:0007669"/>
    <property type="project" value="UniProtKB-UniRule"/>
</dbReference>
<evidence type="ECO:0000256" key="6">
    <source>
        <dbReference type="ARBA" id="ARBA00022676"/>
    </source>
</evidence>
<comment type="pathway">
    <text evidence="2 9">Pyrimidine metabolism; UMP biosynthesis via de novo pathway; UMP from orotate: step 1/2.</text>
</comment>
<reference evidence="11 12" key="1">
    <citation type="journal article" date="2014" name="ISME J.">
        <title>Ecophysiology of Thioploca ingrica as revealed by the complete genome sequence supplemented with proteomic evidence.</title>
        <authorList>
            <person name="Kojima H."/>
            <person name="Ogura Y."/>
            <person name="Yamamoto N."/>
            <person name="Togashi T."/>
            <person name="Mori H."/>
            <person name="Watanabe T."/>
            <person name="Nemoto F."/>
            <person name="Kurokawa K."/>
            <person name="Hayashi T."/>
            <person name="Fukui M."/>
        </authorList>
    </citation>
    <scope>NUCLEOTIDE SEQUENCE [LARGE SCALE GENOMIC DNA]</scope>
</reference>
<comment type="catalytic activity">
    <reaction evidence="9">
        <text>orotidine 5'-phosphate + diphosphate = orotate + 5-phospho-alpha-D-ribose 1-diphosphate</text>
        <dbReference type="Rhea" id="RHEA:10380"/>
        <dbReference type="ChEBI" id="CHEBI:30839"/>
        <dbReference type="ChEBI" id="CHEBI:33019"/>
        <dbReference type="ChEBI" id="CHEBI:57538"/>
        <dbReference type="ChEBI" id="CHEBI:58017"/>
        <dbReference type="EC" id="2.4.2.10"/>
    </reaction>
</comment>
<feature type="binding site" evidence="9">
    <location>
        <position position="105"/>
    </location>
    <ligand>
        <name>5-phospho-alpha-D-ribose 1-diphosphate</name>
        <dbReference type="ChEBI" id="CHEBI:58017"/>
        <note>ligand shared between dimeric partners</note>
    </ligand>
</feature>
<name>A0A090AKN3_9GAMM</name>
<dbReference type="InterPro" id="IPR004467">
    <property type="entry name" value="Or_phspho_trans_dom"/>
</dbReference>
<dbReference type="GO" id="GO:0005737">
    <property type="term" value="C:cytoplasm"/>
    <property type="evidence" value="ECO:0007669"/>
    <property type="project" value="TreeGrafter"/>
</dbReference>
<comment type="cofactor">
    <cofactor evidence="9">
        <name>Mg(2+)</name>
        <dbReference type="ChEBI" id="CHEBI:18420"/>
    </cofactor>
</comment>
<dbReference type="NCBIfam" id="TIGR00336">
    <property type="entry name" value="pyrE"/>
    <property type="match status" value="1"/>
</dbReference>
<dbReference type="GO" id="GO:0006207">
    <property type="term" value="P:'de novo' pyrimidine nucleobase biosynthetic process"/>
    <property type="evidence" value="ECO:0007669"/>
    <property type="project" value="TreeGrafter"/>
</dbReference>
<dbReference type="Gene3D" id="3.40.50.2020">
    <property type="match status" value="1"/>
</dbReference>
<feature type="binding site" evidence="9">
    <location>
        <position position="103"/>
    </location>
    <ligand>
        <name>5-phospho-alpha-D-ribose 1-diphosphate</name>
        <dbReference type="ChEBI" id="CHEBI:58017"/>
        <note>ligand shared between dimeric partners</note>
    </ligand>
</feature>
<evidence type="ECO:0000256" key="1">
    <source>
        <dbReference type="ARBA" id="ARBA00003769"/>
    </source>
</evidence>
<sequence>MQPHQQAFIDFIIRENILRFGQFTLKSGRQSPYFFNAGLFNTGHALAQLGRFYAQTIQSTQIPFDMLFGPAYKGIPLVTATAIALANDYQCNVPYCFNRKETKDHGEGGNLVGAPLNGRVLLIDDVITAGTAIREVMPIIQTAGAQLVGIIIALDRQERGQTERSAIAEIEQIYEIPVRSIINLTTLINYLKVQSTDQALLKSMQTYQEQYGAQ</sequence>
<dbReference type="InterPro" id="IPR000836">
    <property type="entry name" value="PRTase_dom"/>
</dbReference>
<evidence type="ECO:0000256" key="8">
    <source>
        <dbReference type="ARBA" id="ARBA00022975"/>
    </source>
</evidence>
<dbReference type="GO" id="GO:0000287">
    <property type="term" value="F:magnesium ion binding"/>
    <property type="evidence" value="ECO:0007669"/>
    <property type="project" value="UniProtKB-UniRule"/>
</dbReference>
<proteinExistence type="inferred from homology"/>
<keyword evidence="7 9" id="KW-0808">Transferase</keyword>
<feature type="binding site" description="in other chain" evidence="9">
    <location>
        <begin position="124"/>
        <end position="132"/>
    </location>
    <ligand>
        <name>5-phospho-alpha-D-ribose 1-diphosphate</name>
        <dbReference type="ChEBI" id="CHEBI:58017"/>
        <note>ligand shared between dimeric partners</note>
    </ligand>
</feature>
<keyword evidence="9" id="KW-0460">Magnesium</keyword>
<dbReference type="OrthoDB" id="9779060at2"/>
<dbReference type="UniPathway" id="UPA00070">
    <property type="reaction ID" value="UER00119"/>
</dbReference>
<keyword evidence="6 9" id="KW-0328">Glycosyltransferase</keyword>
<dbReference type="GO" id="GO:0004588">
    <property type="term" value="F:orotate phosphoribosyltransferase activity"/>
    <property type="evidence" value="ECO:0007669"/>
    <property type="project" value="UniProtKB-UniRule"/>
</dbReference>
<dbReference type="SUPFAM" id="SSF53271">
    <property type="entry name" value="PRTase-like"/>
    <property type="match status" value="1"/>
</dbReference>
<comment type="function">
    <text evidence="1 9">Catalyzes the transfer of a ribosyl phosphate group from 5-phosphoribose 1-diphosphate to orotate, leading to the formation of orotidine monophosphate (OMP).</text>
</comment>
<dbReference type="AlphaFoldDB" id="A0A090AKN3"/>
<feature type="binding site" description="in other chain" evidence="9">
    <location>
        <begin position="72"/>
        <end position="73"/>
    </location>
    <ligand>
        <name>5-phospho-alpha-D-ribose 1-diphosphate</name>
        <dbReference type="ChEBI" id="CHEBI:58017"/>
        <note>ligand shared between dimeric partners</note>
    </ligand>
</feature>
<dbReference type="GO" id="GO:0046132">
    <property type="term" value="P:pyrimidine ribonucleoside biosynthetic process"/>
    <property type="evidence" value="ECO:0007669"/>
    <property type="project" value="TreeGrafter"/>
</dbReference>
<dbReference type="KEGG" id="tig:THII_1920"/>
<keyword evidence="8 9" id="KW-0665">Pyrimidine biosynthesis</keyword>